<organism evidence="1 2">
    <name type="scientific">Burkholderia glumae</name>
    <name type="common">Pseudomonas glumae</name>
    <dbReference type="NCBI Taxonomy" id="337"/>
    <lineage>
        <taxon>Bacteria</taxon>
        <taxon>Pseudomonadati</taxon>
        <taxon>Pseudomonadota</taxon>
        <taxon>Betaproteobacteria</taxon>
        <taxon>Burkholderiales</taxon>
        <taxon>Burkholderiaceae</taxon>
        <taxon>Burkholderia</taxon>
    </lineage>
</organism>
<dbReference type="EMBL" id="CP099583">
    <property type="protein sequence ID" value="USS44023.1"/>
    <property type="molecule type" value="Genomic_DNA"/>
</dbReference>
<accession>A0ABY5BBV2</accession>
<dbReference type="Proteomes" id="UP001056386">
    <property type="component" value="Chromosome 2"/>
</dbReference>
<sequence length="83" mass="9694">MAQMKNAGVSDPEDYIHRQIAQISNAQHIDVHEGGWNKDWQSWYQNNPNFTRKDLEAQTKSMMKDYNIPRSSRNFAERYGSGC</sequence>
<evidence type="ECO:0000313" key="2">
    <source>
        <dbReference type="Proteomes" id="UP001056386"/>
    </source>
</evidence>
<reference evidence="1" key="1">
    <citation type="submission" date="2022-06" db="EMBL/GenBank/DDBJ databases">
        <title>Draft genome sequence of Burkholderia glumae strain GR20004 isolated from rice panicle showing bacterial panicle blight.</title>
        <authorList>
            <person name="Choi S.Y."/>
            <person name="Lee Y.H."/>
        </authorList>
    </citation>
    <scope>NUCLEOTIDE SEQUENCE</scope>
    <source>
        <strain evidence="1">GR20004</strain>
    </source>
</reference>
<proteinExistence type="predicted"/>
<gene>
    <name evidence="1" type="ORF">NFI99_06845</name>
</gene>
<name>A0ABY5BBV2_BURGL</name>
<keyword evidence="2" id="KW-1185">Reference proteome</keyword>
<evidence type="ECO:0000313" key="1">
    <source>
        <dbReference type="EMBL" id="USS44023.1"/>
    </source>
</evidence>
<protein>
    <submittedName>
        <fullName evidence="1">Uncharacterized protein</fullName>
    </submittedName>
</protein>